<accession>A0ABM6F7E5</accession>
<dbReference type="InterPro" id="IPR037523">
    <property type="entry name" value="VOC_core"/>
</dbReference>
<keyword evidence="3" id="KW-1185">Reference proteome</keyword>
<evidence type="ECO:0000313" key="3">
    <source>
        <dbReference type="Proteomes" id="UP000177515"/>
    </source>
</evidence>
<proteinExistence type="predicted"/>
<dbReference type="InterPro" id="IPR052164">
    <property type="entry name" value="Anthracycline_SecMetBiosynth"/>
</dbReference>
<sequence length="139" mass="14918">MMRTPQPPTSGGIMQHGLINWLEIPVNDMARAVRFYEQVLDVRLKRESMSDLDMAIFPNTDPGGALVAGEGFRPSTGGPLPYLHAPRLDALLARVREAGGEVVFGPLLLPDNIGRIAHFADSEGNRIGVHEPPAGAAQG</sequence>
<dbReference type="InterPro" id="IPR029068">
    <property type="entry name" value="Glyas_Bleomycin-R_OHBP_Dase"/>
</dbReference>
<dbReference type="Pfam" id="PF00903">
    <property type="entry name" value="Glyoxalase"/>
    <property type="match status" value="1"/>
</dbReference>
<dbReference type="Proteomes" id="UP000177515">
    <property type="component" value="Chromosome 1"/>
</dbReference>
<feature type="domain" description="VOC" evidence="1">
    <location>
        <begin position="18"/>
        <end position="132"/>
    </location>
</feature>
<dbReference type="PANTHER" id="PTHR33993">
    <property type="entry name" value="GLYOXALASE-RELATED"/>
    <property type="match status" value="1"/>
</dbReference>
<gene>
    <name evidence="2" type="ORF">BKK80_17895</name>
</gene>
<evidence type="ECO:0000313" key="2">
    <source>
        <dbReference type="EMBL" id="AOZ07494.1"/>
    </source>
</evidence>
<protein>
    <submittedName>
        <fullName evidence="2">Glyoxalase</fullName>
    </submittedName>
</protein>
<evidence type="ECO:0000259" key="1">
    <source>
        <dbReference type="PROSITE" id="PS51819"/>
    </source>
</evidence>
<organism evidence="2 3">
    <name type="scientific">Cupriavidus malaysiensis</name>
    <dbReference type="NCBI Taxonomy" id="367825"/>
    <lineage>
        <taxon>Bacteria</taxon>
        <taxon>Pseudomonadati</taxon>
        <taxon>Pseudomonadota</taxon>
        <taxon>Betaproteobacteria</taxon>
        <taxon>Burkholderiales</taxon>
        <taxon>Burkholderiaceae</taxon>
        <taxon>Cupriavidus</taxon>
    </lineage>
</organism>
<dbReference type="PANTHER" id="PTHR33993:SF2">
    <property type="entry name" value="VOC DOMAIN-CONTAINING PROTEIN"/>
    <property type="match status" value="1"/>
</dbReference>
<dbReference type="SUPFAM" id="SSF54593">
    <property type="entry name" value="Glyoxalase/Bleomycin resistance protein/Dihydroxybiphenyl dioxygenase"/>
    <property type="match status" value="1"/>
</dbReference>
<dbReference type="CDD" id="cd07247">
    <property type="entry name" value="SgaA_N_like"/>
    <property type="match status" value="1"/>
</dbReference>
<dbReference type="Gene3D" id="3.10.180.10">
    <property type="entry name" value="2,3-Dihydroxybiphenyl 1,2-Dioxygenase, domain 1"/>
    <property type="match status" value="1"/>
</dbReference>
<name>A0ABM6F7E5_9BURK</name>
<reference evidence="2 3" key="1">
    <citation type="submission" date="2016-10" db="EMBL/GenBank/DDBJ databases">
        <title>Complete genome sequences of three Cupriavidus strains isolated from various Malaysian environments.</title>
        <authorList>
            <person name="Abdullah A.A.-A."/>
            <person name="Shafie N.A.H."/>
            <person name="Lau N.S."/>
        </authorList>
    </citation>
    <scope>NUCLEOTIDE SEQUENCE [LARGE SCALE GENOMIC DNA]</scope>
    <source>
        <strain evidence="2 3">USMAA1020</strain>
    </source>
</reference>
<dbReference type="PROSITE" id="PS51819">
    <property type="entry name" value="VOC"/>
    <property type="match status" value="1"/>
</dbReference>
<dbReference type="EMBL" id="CP017754">
    <property type="protein sequence ID" value="AOZ07494.1"/>
    <property type="molecule type" value="Genomic_DNA"/>
</dbReference>
<dbReference type="InterPro" id="IPR004360">
    <property type="entry name" value="Glyas_Fos-R_dOase_dom"/>
</dbReference>